<dbReference type="InterPro" id="IPR001308">
    <property type="entry name" value="ETF_a/FixB"/>
</dbReference>
<dbReference type="EMBL" id="CP098502">
    <property type="protein sequence ID" value="UTI66886.1"/>
    <property type="molecule type" value="Genomic_DNA"/>
</dbReference>
<dbReference type="Pfam" id="PF00766">
    <property type="entry name" value="ETF_alpha"/>
    <property type="match status" value="1"/>
</dbReference>
<dbReference type="PANTHER" id="PTHR43153:SF1">
    <property type="entry name" value="ELECTRON TRANSFER FLAVOPROTEIN SUBUNIT ALPHA, MITOCHONDRIAL"/>
    <property type="match status" value="1"/>
</dbReference>
<organism evidence="5 6">
    <name type="scientific">Paraconexibacter antarcticus</name>
    <dbReference type="NCBI Taxonomy" id="2949664"/>
    <lineage>
        <taxon>Bacteria</taxon>
        <taxon>Bacillati</taxon>
        <taxon>Actinomycetota</taxon>
        <taxon>Thermoleophilia</taxon>
        <taxon>Solirubrobacterales</taxon>
        <taxon>Paraconexibacteraceae</taxon>
        <taxon>Paraconexibacter</taxon>
    </lineage>
</organism>
<dbReference type="PANTHER" id="PTHR43153">
    <property type="entry name" value="ELECTRON TRANSFER FLAVOPROTEIN ALPHA"/>
    <property type="match status" value="1"/>
</dbReference>
<reference evidence="5 6" key="1">
    <citation type="submission" date="2022-06" db="EMBL/GenBank/DDBJ databases">
        <title>Paraconexibacter antarcticus.</title>
        <authorList>
            <person name="Kim C.S."/>
        </authorList>
    </citation>
    <scope>NUCLEOTIDE SEQUENCE [LARGE SCALE GENOMIC DNA]</scope>
    <source>
        <strain evidence="5 6">02-257</strain>
    </source>
</reference>
<comment type="function">
    <text evidence="3">The electron transfer flavoprotein serves as a specific electron acceptor for other dehydrogenases. It transfers the electrons to the main respiratory chain via ETF-ubiquinone oxidoreductase (ETF dehydrogenase).</text>
</comment>
<gene>
    <name evidence="5" type="ORF">NBH00_11910</name>
</gene>
<comment type="subunit">
    <text evidence="2">Heterodimer of an alpha and a beta subunit.</text>
</comment>
<sequence length="319" mass="32345">MGSDVFTLVEHVGGTVDDSTHELLGKARELATATGGRSVACLLHSGARAGADGLAADVVLSVEHPALEHFLPEAYVKALAALVADHEPRVVLVANSTVGMDVAGGLSARTGNGLVAYCNAITLEGDTLVAISQVFGGKLNAEVAVEGPAICSVVSGSFAPATGGSPDIQDVTASGIDNLTTTFLARIEPEASDVDITAEDILVSVGRGIGGADNIEFAQELADALGGVVSGSRPVTDAGWLSKTRQVGKSGQKVKPKLYIACGISGAPEHLEGMSDAELIIAINSDANAPIFDVAHFGTTEDVLDVLPALTEQIEAAVA</sequence>
<evidence type="ECO:0000256" key="1">
    <source>
        <dbReference type="ARBA" id="ARBA00005817"/>
    </source>
</evidence>
<keyword evidence="6" id="KW-1185">Reference proteome</keyword>
<dbReference type="SUPFAM" id="SSF52402">
    <property type="entry name" value="Adenine nucleotide alpha hydrolases-like"/>
    <property type="match status" value="1"/>
</dbReference>
<protein>
    <submittedName>
        <fullName evidence="5">Electron transfer flavoprotein subunit alpha/FixB family protein</fullName>
    </submittedName>
</protein>
<dbReference type="Pfam" id="PF01012">
    <property type="entry name" value="ETF"/>
    <property type="match status" value="1"/>
</dbReference>
<dbReference type="PIRSF" id="PIRSF000089">
    <property type="entry name" value="Electra_flavoP_a"/>
    <property type="match status" value="1"/>
</dbReference>
<dbReference type="SMART" id="SM00893">
    <property type="entry name" value="ETF"/>
    <property type="match status" value="1"/>
</dbReference>
<dbReference type="InterPro" id="IPR014731">
    <property type="entry name" value="ETF_asu_C"/>
</dbReference>
<dbReference type="Gene3D" id="3.40.50.620">
    <property type="entry name" value="HUPs"/>
    <property type="match status" value="1"/>
</dbReference>
<accession>A0ABY5E070</accession>
<name>A0ABY5E070_9ACTN</name>
<evidence type="ECO:0000313" key="6">
    <source>
        <dbReference type="Proteomes" id="UP001056035"/>
    </source>
</evidence>
<feature type="domain" description="Electron transfer flavoprotein alpha/beta-subunit N-terminal" evidence="4">
    <location>
        <begin position="5"/>
        <end position="187"/>
    </location>
</feature>
<evidence type="ECO:0000256" key="3">
    <source>
        <dbReference type="ARBA" id="ARBA00025649"/>
    </source>
</evidence>
<dbReference type="InterPro" id="IPR014730">
    <property type="entry name" value="ETF_a/b_N"/>
</dbReference>
<evidence type="ECO:0000256" key="2">
    <source>
        <dbReference type="ARBA" id="ARBA00011355"/>
    </source>
</evidence>
<comment type="similarity">
    <text evidence="1">Belongs to the ETF alpha-subunit/FixB family.</text>
</comment>
<dbReference type="InterPro" id="IPR029035">
    <property type="entry name" value="DHS-like_NAD/FAD-binding_dom"/>
</dbReference>
<dbReference type="InterPro" id="IPR014729">
    <property type="entry name" value="Rossmann-like_a/b/a_fold"/>
</dbReference>
<dbReference type="Gene3D" id="3.40.50.1220">
    <property type="entry name" value="TPP-binding domain"/>
    <property type="match status" value="1"/>
</dbReference>
<dbReference type="Proteomes" id="UP001056035">
    <property type="component" value="Chromosome"/>
</dbReference>
<evidence type="ECO:0000259" key="4">
    <source>
        <dbReference type="SMART" id="SM00893"/>
    </source>
</evidence>
<proteinExistence type="inferred from homology"/>
<evidence type="ECO:0000313" key="5">
    <source>
        <dbReference type="EMBL" id="UTI66886.1"/>
    </source>
</evidence>
<dbReference type="SUPFAM" id="SSF52467">
    <property type="entry name" value="DHS-like NAD/FAD-binding domain"/>
    <property type="match status" value="1"/>
</dbReference>
<dbReference type="RefSeq" id="WP_254573540.1">
    <property type="nucleotide sequence ID" value="NZ_CP098502.1"/>
</dbReference>